<evidence type="ECO:0000313" key="2">
    <source>
        <dbReference type="EMBL" id="ERZ97826.1"/>
    </source>
</evidence>
<accession>U9SRT8</accession>
<keyword evidence="1" id="KW-0812">Transmembrane</keyword>
<proteinExistence type="predicted"/>
<feature type="transmembrane region" description="Helical" evidence="1">
    <location>
        <begin position="61"/>
        <end position="80"/>
    </location>
</feature>
<protein>
    <submittedName>
        <fullName evidence="2">Uncharacterized protein</fullName>
    </submittedName>
</protein>
<dbReference type="EMBL" id="KI299283">
    <property type="protein sequence ID" value="ERZ97826.1"/>
    <property type="molecule type" value="Genomic_DNA"/>
</dbReference>
<organism evidence="2">
    <name type="scientific">Rhizophagus irregularis (strain DAOM 181602 / DAOM 197198 / MUCL 43194)</name>
    <name type="common">Arbuscular mycorrhizal fungus</name>
    <name type="synonym">Glomus intraradices</name>
    <dbReference type="NCBI Taxonomy" id="747089"/>
    <lineage>
        <taxon>Eukaryota</taxon>
        <taxon>Fungi</taxon>
        <taxon>Fungi incertae sedis</taxon>
        <taxon>Mucoromycota</taxon>
        <taxon>Glomeromycotina</taxon>
        <taxon>Glomeromycetes</taxon>
        <taxon>Glomerales</taxon>
        <taxon>Glomeraceae</taxon>
        <taxon>Rhizophagus</taxon>
    </lineage>
</organism>
<reference evidence="2" key="1">
    <citation type="submission" date="2013-07" db="EMBL/GenBank/DDBJ databases">
        <title>The genome of an arbuscular mycorrhizal fungus provides insights into the evolution of the oldest plant symbiosis.</title>
        <authorList>
            <consortium name="DOE Joint Genome Institute"/>
            <person name="Tisserant E."/>
            <person name="Malbreil M."/>
            <person name="Kuo A."/>
            <person name="Kohler A."/>
            <person name="Symeonidi A."/>
            <person name="Balestrini R."/>
            <person name="Charron P."/>
            <person name="Duensing N."/>
            <person name="Frei-dit-Frey N."/>
            <person name="Gianinazzi-Pearson V."/>
            <person name="Gilbert B."/>
            <person name="Handa Y."/>
            <person name="Hijri M."/>
            <person name="Kaul R."/>
            <person name="Kawaguchi M."/>
            <person name="Krajinski F."/>
            <person name="Lammers P."/>
            <person name="Lapierre D."/>
            <person name="Masclaux F.G."/>
            <person name="Murat C."/>
            <person name="Morin E."/>
            <person name="Ndikumana S."/>
            <person name="Pagni M."/>
            <person name="Petitpierre D."/>
            <person name="Requena N."/>
            <person name="Rosikiewicz P."/>
            <person name="Riley R."/>
            <person name="Saito K."/>
            <person name="San Clemente H."/>
            <person name="Shapiro H."/>
            <person name="van Tuinen D."/>
            <person name="Becard G."/>
            <person name="Bonfante P."/>
            <person name="Paszkowski U."/>
            <person name="Shachar-Hill Y."/>
            <person name="Young J.P."/>
            <person name="Sanders I.R."/>
            <person name="Henrissat B."/>
            <person name="Rensing S.A."/>
            <person name="Grigoriev I.V."/>
            <person name="Corradi N."/>
            <person name="Roux C."/>
            <person name="Martin F."/>
        </authorList>
    </citation>
    <scope>NUCLEOTIDE SEQUENCE</scope>
    <source>
        <strain evidence="2">DAOM 197198</strain>
    </source>
</reference>
<sequence>MHPETRLSKFYASKDLVIWSLKSTCPINRLSKKKREELKYLNPTCSDQRVSHQNLEYKNCLFFTFNCIITFIIILIFIKIPDRPAAEISRVQNRTKNPIL</sequence>
<name>U9SRT8_RHIID</name>
<keyword evidence="1" id="KW-0472">Membrane</keyword>
<dbReference type="AlphaFoldDB" id="U9SRT8"/>
<gene>
    <name evidence="2" type="ORF">GLOINDRAFT_339931</name>
</gene>
<keyword evidence="1" id="KW-1133">Transmembrane helix</keyword>
<dbReference type="HOGENOM" id="CLU_2312935_0_0_1"/>
<evidence type="ECO:0000256" key="1">
    <source>
        <dbReference type="SAM" id="Phobius"/>
    </source>
</evidence>
<feature type="non-terminal residue" evidence="2">
    <location>
        <position position="100"/>
    </location>
</feature>